<gene>
    <name evidence="5" type="ORF">FMM06_05115</name>
</gene>
<dbReference type="Gene3D" id="1.25.40.10">
    <property type="entry name" value="Tetratricopeptide repeat domain"/>
    <property type="match status" value="1"/>
</dbReference>
<keyword evidence="4" id="KW-0802">TPR repeat</keyword>
<dbReference type="PANTHER" id="PTHR16263:SF4">
    <property type="entry name" value="TETRATRICOPEPTIDE REPEAT PROTEIN 38"/>
    <property type="match status" value="1"/>
</dbReference>
<sequence length="418" mass="44868">MLQRSNGLVLTTADPRDAVAVDAAEAALLRYGKDVALYLDSPAASGDCVYGLALAAAFNLMAMTAPAAARARPLIAAAERHVRGATPHERAFVAAVADWGRGDLTAAIARHRRIAEAWPTDLLSAKILHFHQINTGDFAGMLASLGPIVAAQPGLHYVHGMRAFALEQCGETRAAEIAGRHAASLGNDPWAHHAVAHVLDTEGRAREGRDWIAATSAGWEGCSSFMLTHNWWHAALFEITLGDHDAALDIFDTRVWGVRRDCCQDQVNAVSLLARLELVGLDVGDRWHDLAPHLAARIDDRANPFVDLHYAYGLARAGADEPLGALFADLAIRAELRRPLDIAAATAARAMTAHARRRYDEAAEAFATLGPTIGLGGSHTQRQLIDLCAVDARARRTDSGRVIHGGWSRPYRPTACAA</sequence>
<protein>
    <recommendedName>
        <fullName evidence="2">Tetratricopeptide repeat protein 38</fullName>
    </recommendedName>
</protein>
<dbReference type="InterPro" id="IPR011990">
    <property type="entry name" value="TPR-like_helical_dom_sf"/>
</dbReference>
<name>A0A552UH37_9SPHN</name>
<dbReference type="OrthoDB" id="9815900at2"/>
<comment type="similarity">
    <text evidence="1">Belongs to the TTC38 family.</text>
</comment>
<dbReference type="RefSeq" id="WP_143555080.1">
    <property type="nucleotide sequence ID" value="NZ_VJWA01000001.1"/>
</dbReference>
<organism evidence="5 6">
    <name type="scientific">Glacieibacterium frigidum</name>
    <dbReference type="NCBI Taxonomy" id="2593303"/>
    <lineage>
        <taxon>Bacteria</taxon>
        <taxon>Pseudomonadati</taxon>
        <taxon>Pseudomonadota</taxon>
        <taxon>Alphaproteobacteria</taxon>
        <taxon>Sphingomonadales</taxon>
        <taxon>Sphingosinicellaceae</taxon>
        <taxon>Glacieibacterium</taxon>
    </lineage>
</organism>
<dbReference type="Proteomes" id="UP000317894">
    <property type="component" value="Unassembled WGS sequence"/>
</dbReference>
<evidence type="ECO:0000256" key="3">
    <source>
        <dbReference type="ARBA" id="ARBA00022737"/>
    </source>
</evidence>
<dbReference type="EMBL" id="VJWA01000001">
    <property type="protein sequence ID" value="TRW17535.1"/>
    <property type="molecule type" value="Genomic_DNA"/>
</dbReference>
<evidence type="ECO:0000256" key="2">
    <source>
        <dbReference type="ARBA" id="ARBA00019992"/>
    </source>
</evidence>
<keyword evidence="3" id="KW-0677">Repeat</keyword>
<proteinExistence type="inferred from homology"/>
<dbReference type="PANTHER" id="PTHR16263">
    <property type="entry name" value="TETRATRICOPEPTIDE REPEAT PROTEIN 38"/>
    <property type="match status" value="1"/>
</dbReference>
<evidence type="ECO:0000313" key="5">
    <source>
        <dbReference type="EMBL" id="TRW17535.1"/>
    </source>
</evidence>
<dbReference type="AlphaFoldDB" id="A0A552UH37"/>
<evidence type="ECO:0000313" key="6">
    <source>
        <dbReference type="Proteomes" id="UP000317894"/>
    </source>
</evidence>
<accession>A0A552UH37</accession>
<evidence type="ECO:0000256" key="1">
    <source>
        <dbReference type="ARBA" id="ARBA00005857"/>
    </source>
</evidence>
<dbReference type="InterPro" id="IPR033891">
    <property type="entry name" value="TTC38"/>
</dbReference>
<keyword evidence="6" id="KW-1185">Reference proteome</keyword>
<reference evidence="5 6" key="1">
    <citation type="submission" date="2019-07" db="EMBL/GenBank/DDBJ databases">
        <title>Novel species isolated from glacier.</title>
        <authorList>
            <person name="Liu Q."/>
            <person name="Xin Y.-H."/>
        </authorList>
    </citation>
    <scope>NUCLEOTIDE SEQUENCE [LARGE SCALE GENOMIC DNA]</scope>
    <source>
        <strain evidence="5 6">LB1R16</strain>
    </source>
</reference>
<comment type="caution">
    <text evidence="5">The sequence shown here is derived from an EMBL/GenBank/DDBJ whole genome shotgun (WGS) entry which is preliminary data.</text>
</comment>
<evidence type="ECO:0000256" key="4">
    <source>
        <dbReference type="ARBA" id="ARBA00022803"/>
    </source>
</evidence>